<dbReference type="RefSeq" id="WP_344847848.1">
    <property type="nucleotide sequence ID" value="NZ_BAABDF010000007.1"/>
</dbReference>
<name>A0ABP7KHB4_9RHOB</name>
<protein>
    <submittedName>
        <fullName evidence="2">Uncharacterized protein</fullName>
    </submittedName>
</protein>
<organism evidence="2 3">
    <name type="scientific">Celeribacter arenosi</name>
    <dbReference type="NCBI Taxonomy" id="792649"/>
    <lineage>
        <taxon>Bacteria</taxon>
        <taxon>Pseudomonadati</taxon>
        <taxon>Pseudomonadota</taxon>
        <taxon>Alphaproteobacteria</taxon>
        <taxon>Rhodobacterales</taxon>
        <taxon>Roseobacteraceae</taxon>
        <taxon>Celeribacter</taxon>
    </lineage>
</organism>
<keyword evidence="1" id="KW-0472">Membrane</keyword>
<proteinExistence type="predicted"/>
<keyword evidence="1" id="KW-0812">Transmembrane</keyword>
<keyword evidence="3" id="KW-1185">Reference proteome</keyword>
<dbReference type="Proteomes" id="UP001399917">
    <property type="component" value="Unassembled WGS sequence"/>
</dbReference>
<keyword evidence="1" id="KW-1133">Transmembrane helix</keyword>
<dbReference type="EMBL" id="BAABDF010000007">
    <property type="protein sequence ID" value="GAA3875594.1"/>
    <property type="molecule type" value="Genomic_DNA"/>
</dbReference>
<feature type="transmembrane region" description="Helical" evidence="1">
    <location>
        <begin position="31"/>
        <end position="51"/>
    </location>
</feature>
<sequence>MAYYSDRSFSTFQGRATRLNEDATRGNRLRLPTATLVLGMIAALAIAAGALNKLPAQSPLMDELIQIEFLSAVVDR</sequence>
<evidence type="ECO:0000313" key="3">
    <source>
        <dbReference type="Proteomes" id="UP001399917"/>
    </source>
</evidence>
<reference evidence="3" key="1">
    <citation type="journal article" date="2019" name="Int. J. Syst. Evol. Microbiol.">
        <title>The Global Catalogue of Microorganisms (GCM) 10K type strain sequencing project: providing services to taxonomists for standard genome sequencing and annotation.</title>
        <authorList>
            <consortium name="The Broad Institute Genomics Platform"/>
            <consortium name="The Broad Institute Genome Sequencing Center for Infectious Disease"/>
            <person name="Wu L."/>
            <person name="Ma J."/>
        </authorList>
    </citation>
    <scope>NUCLEOTIDE SEQUENCE [LARGE SCALE GENOMIC DNA]</scope>
    <source>
        <strain evidence="3">JCM 17190</strain>
    </source>
</reference>
<evidence type="ECO:0000313" key="2">
    <source>
        <dbReference type="EMBL" id="GAA3875594.1"/>
    </source>
</evidence>
<evidence type="ECO:0000256" key="1">
    <source>
        <dbReference type="SAM" id="Phobius"/>
    </source>
</evidence>
<accession>A0ABP7KHB4</accession>
<comment type="caution">
    <text evidence="2">The sequence shown here is derived from an EMBL/GenBank/DDBJ whole genome shotgun (WGS) entry which is preliminary data.</text>
</comment>
<gene>
    <name evidence="2" type="ORF">GCM10022404_26690</name>
</gene>